<proteinExistence type="inferred from homology"/>
<dbReference type="InterPro" id="IPR000089">
    <property type="entry name" value="Biotin_lipoyl"/>
</dbReference>
<dbReference type="SUPFAM" id="SSF47005">
    <property type="entry name" value="Peripheral subunit-binding domain of 2-oxo acid dehydrogenase complex"/>
    <property type="match status" value="1"/>
</dbReference>
<feature type="compositionally biased region" description="Basic and acidic residues" evidence="13">
    <location>
        <begin position="236"/>
        <end position="250"/>
    </location>
</feature>
<keyword evidence="9 12" id="KW-0450">Lipoyl</keyword>
<evidence type="ECO:0000256" key="4">
    <source>
        <dbReference type="ARBA" id="ARBA00007317"/>
    </source>
</evidence>
<evidence type="ECO:0000259" key="14">
    <source>
        <dbReference type="PROSITE" id="PS50968"/>
    </source>
</evidence>
<dbReference type="Pfam" id="PF00364">
    <property type="entry name" value="Biotin_lipoyl"/>
    <property type="match status" value="2"/>
</dbReference>
<feature type="domain" description="Lipoyl-binding" evidence="14">
    <location>
        <begin position="2"/>
        <end position="77"/>
    </location>
</feature>
<dbReference type="PANTHER" id="PTHR43416:SF5">
    <property type="entry name" value="DIHYDROLIPOYLLYSINE-RESIDUE SUCCINYLTRANSFERASE COMPONENT OF 2-OXOGLUTARATE DEHYDROGENASE COMPLEX, MITOCHONDRIAL"/>
    <property type="match status" value="1"/>
</dbReference>
<dbReference type="EMBL" id="PIPL01000001">
    <property type="protein sequence ID" value="RUO25920.1"/>
    <property type="molecule type" value="Genomic_DNA"/>
</dbReference>
<dbReference type="Gene3D" id="2.40.50.100">
    <property type="match status" value="2"/>
</dbReference>
<comment type="pathway">
    <text evidence="3 12">Amino-acid degradation; L-lysine degradation via saccharopine pathway; glutaryl-CoA from L-lysine: step 6/6.</text>
</comment>
<dbReference type="InterPro" id="IPR011053">
    <property type="entry name" value="Single_hybrid_motif"/>
</dbReference>
<evidence type="ECO:0000256" key="1">
    <source>
        <dbReference type="ARBA" id="ARBA00001938"/>
    </source>
</evidence>
<dbReference type="CDD" id="cd06849">
    <property type="entry name" value="lipoyl_domain"/>
    <property type="match status" value="2"/>
</dbReference>
<dbReference type="SUPFAM" id="SSF51230">
    <property type="entry name" value="Single hybrid motif"/>
    <property type="match status" value="2"/>
</dbReference>
<comment type="similarity">
    <text evidence="4 12">Belongs to the 2-oxoacid dehydrogenase family.</text>
</comment>
<dbReference type="GO" id="GO:0045252">
    <property type="term" value="C:oxoglutarate dehydrogenase complex"/>
    <property type="evidence" value="ECO:0007669"/>
    <property type="project" value="UniProtKB-UniRule"/>
</dbReference>
<evidence type="ECO:0000313" key="16">
    <source>
        <dbReference type="EMBL" id="RUO25920.1"/>
    </source>
</evidence>
<dbReference type="SUPFAM" id="SSF52777">
    <property type="entry name" value="CoA-dependent acyltransferases"/>
    <property type="match status" value="1"/>
</dbReference>
<comment type="caution">
    <text evidence="16">The sequence shown here is derived from an EMBL/GenBank/DDBJ whole genome shotgun (WGS) entry which is preliminary data.</text>
</comment>
<evidence type="ECO:0000256" key="6">
    <source>
        <dbReference type="ARBA" id="ARBA00019511"/>
    </source>
</evidence>
<evidence type="ECO:0000256" key="3">
    <source>
        <dbReference type="ARBA" id="ARBA00005145"/>
    </source>
</evidence>
<evidence type="ECO:0000256" key="2">
    <source>
        <dbReference type="ARBA" id="ARBA00004052"/>
    </source>
</evidence>
<evidence type="ECO:0000256" key="13">
    <source>
        <dbReference type="SAM" id="MobiDB-lite"/>
    </source>
</evidence>
<dbReference type="Gene3D" id="4.10.320.10">
    <property type="entry name" value="E3-binding domain"/>
    <property type="match status" value="1"/>
</dbReference>
<dbReference type="NCBIfam" id="NF004309">
    <property type="entry name" value="PRK05704.1"/>
    <property type="match status" value="1"/>
</dbReference>
<dbReference type="InterPro" id="IPR036625">
    <property type="entry name" value="E3-bd_dom_sf"/>
</dbReference>
<dbReference type="PROSITE" id="PS50968">
    <property type="entry name" value="BIOTINYL_LIPOYL"/>
    <property type="match status" value="2"/>
</dbReference>
<feature type="compositionally biased region" description="Basic and acidic residues" evidence="13">
    <location>
        <begin position="280"/>
        <end position="293"/>
    </location>
</feature>
<dbReference type="AlphaFoldDB" id="A0A432W765"/>
<dbReference type="Proteomes" id="UP000288293">
    <property type="component" value="Unassembled WGS sequence"/>
</dbReference>
<dbReference type="NCBIfam" id="TIGR01347">
    <property type="entry name" value="sucB"/>
    <property type="match status" value="1"/>
</dbReference>
<feature type="compositionally biased region" description="Basic and acidic residues" evidence="13">
    <location>
        <begin position="138"/>
        <end position="152"/>
    </location>
</feature>
<evidence type="ECO:0000259" key="15">
    <source>
        <dbReference type="PROSITE" id="PS51826"/>
    </source>
</evidence>
<keyword evidence="17" id="KW-1185">Reference proteome</keyword>
<protein>
    <recommendedName>
        <fullName evidence="6 12">Dihydrolipoyllysine-residue succinyltransferase component of 2-oxoglutarate dehydrogenase complex</fullName>
        <ecNumber evidence="5 12">2.3.1.61</ecNumber>
    </recommendedName>
    <alternativeName>
        <fullName evidence="12">2-oxoglutarate dehydrogenase complex component E2</fullName>
    </alternativeName>
</protein>
<feature type="domain" description="Lipoyl-binding" evidence="14">
    <location>
        <begin position="145"/>
        <end position="220"/>
    </location>
</feature>
<comment type="function">
    <text evidence="2 12">E2 component of the 2-oxoglutarate dehydrogenase (OGDH) complex which catalyzes the second step in the conversion of 2-oxoglutarate to succinyl-CoA and CO(2).</text>
</comment>
<dbReference type="GO" id="GO:0033512">
    <property type="term" value="P:L-lysine catabolic process to acetyl-CoA via saccharopine"/>
    <property type="evidence" value="ECO:0007669"/>
    <property type="project" value="UniProtKB-UniRule"/>
</dbReference>
<dbReference type="FunFam" id="3.30.559.10:FF:000005">
    <property type="entry name" value="Dihydrolipoyllysine-residue succinyltransferase component of 2-oxoglutarate dehydrogenase complex"/>
    <property type="match status" value="1"/>
</dbReference>
<dbReference type="InterPro" id="IPR004167">
    <property type="entry name" value="PSBD"/>
</dbReference>
<dbReference type="InterPro" id="IPR023213">
    <property type="entry name" value="CAT-like_dom_sf"/>
</dbReference>
<evidence type="ECO:0000256" key="10">
    <source>
        <dbReference type="ARBA" id="ARBA00023315"/>
    </source>
</evidence>
<dbReference type="InterPro" id="IPR001078">
    <property type="entry name" value="2-oxoacid_DH_actylTfrase"/>
</dbReference>
<dbReference type="InterPro" id="IPR050537">
    <property type="entry name" value="2-oxoacid_dehydrogenase"/>
</dbReference>
<dbReference type="PROSITE" id="PS51826">
    <property type="entry name" value="PSBD"/>
    <property type="match status" value="1"/>
</dbReference>
<feature type="compositionally biased region" description="Basic and acidic residues" evidence="13">
    <location>
        <begin position="260"/>
        <end position="270"/>
    </location>
</feature>
<reference evidence="16 17" key="1">
    <citation type="journal article" date="2011" name="Front. Microbiol.">
        <title>Genomic signatures of strain selection and enhancement in Bacillus atrophaeus var. globigii, a historical biowarfare simulant.</title>
        <authorList>
            <person name="Gibbons H.S."/>
            <person name="Broomall S.M."/>
            <person name="McNew L.A."/>
            <person name="Daligault H."/>
            <person name="Chapman C."/>
            <person name="Bruce D."/>
            <person name="Karavis M."/>
            <person name="Krepps M."/>
            <person name="McGregor P.A."/>
            <person name="Hong C."/>
            <person name="Park K.H."/>
            <person name="Akmal A."/>
            <person name="Feldman A."/>
            <person name="Lin J.S."/>
            <person name="Chang W.E."/>
            <person name="Higgs B.W."/>
            <person name="Demirev P."/>
            <person name="Lindquist J."/>
            <person name="Liem A."/>
            <person name="Fochler E."/>
            <person name="Read T.D."/>
            <person name="Tapia R."/>
            <person name="Johnson S."/>
            <person name="Bishop-Lilly K.A."/>
            <person name="Detter C."/>
            <person name="Han C."/>
            <person name="Sozhamannan S."/>
            <person name="Rosenzweig C.N."/>
            <person name="Skowronski E.W."/>
        </authorList>
    </citation>
    <scope>NUCLEOTIDE SEQUENCE [LARGE SCALE GENOMIC DNA]</scope>
    <source>
        <strain evidence="16 17">MLST1</strain>
    </source>
</reference>
<evidence type="ECO:0000256" key="7">
    <source>
        <dbReference type="ARBA" id="ARBA00022532"/>
    </source>
</evidence>
<dbReference type="OrthoDB" id="9805770at2"/>
<dbReference type="InterPro" id="IPR006255">
    <property type="entry name" value="SucB"/>
</dbReference>
<dbReference type="GO" id="GO:0005829">
    <property type="term" value="C:cytosol"/>
    <property type="evidence" value="ECO:0007669"/>
    <property type="project" value="TreeGrafter"/>
</dbReference>
<feature type="compositionally biased region" description="Acidic residues" evidence="13">
    <location>
        <begin position="77"/>
        <end position="137"/>
    </location>
</feature>
<keyword evidence="7 12" id="KW-0816">Tricarboxylic acid cycle</keyword>
<dbReference type="GO" id="GO:0006099">
    <property type="term" value="P:tricarboxylic acid cycle"/>
    <property type="evidence" value="ECO:0007669"/>
    <property type="project" value="UniProtKB-UniRule"/>
</dbReference>
<dbReference type="Pfam" id="PF02817">
    <property type="entry name" value="E3_binding"/>
    <property type="match status" value="1"/>
</dbReference>
<keyword evidence="8 12" id="KW-0808">Transferase</keyword>
<evidence type="ECO:0000256" key="12">
    <source>
        <dbReference type="RuleBase" id="RU361138"/>
    </source>
</evidence>
<dbReference type="UniPathway" id="UPA00868">
    <property type="reaction ID" value="UER00840"/>
</dbReference>
<dbReference type="Gene3D" id="3.30.559.10">
    <property type="entry name" value="Chloramphenicol acetyltransferase-like domain"/>
    <property type="match status" value="1"/>
</dbReference>
<comment type="cofactor">
    <cofactor evidence="1">
        <name>(R)-lipoate</name>
        <dbReference type="ChEBI" id="CHEBI:83088"/>
    </cofactor>
</comment>
<sequence length="552" mass="59844">MAIEIKVPELPESVADGSIATWHVKKGDKVSRDQNLVDIETDKVVLEVVAEADGVIAEITAEEGDTVESQAVIGTIEEGEGGDDADDESDDDADQDDADSEADEDDSDEADDSDDSDEDADEDSDEESDEESEDDGDSKEASGESIDVKVPELPESVSDATISTWHVKAGDNVSRDQNLVDIETDKVVLEVVAEADGVLSEIIHDEGDTVGGQDVIGKITKGGAKKASKSSAKAETSSKKESKSDDKDSSDAISPSVRRLLKEKDLEASDVKGTGKGGRITKEDVEKHVKEAKSSGSKSKSSAKSDGSSKKEQAPVGGGDRTQKRVPMTRLRKRIAERLLQAKNDTAMLTTFNEINMKPIMDLRKKYQQDFEERHETRLGFMSFYVKAIVEALKRFPEVNASLDGDDVVYHNYFDVSIAVSTPRGLVTPVLRDCDKLSLADIEKGIKELAIKGRDGKLTMDEMQGGNITITNGGVFGSLLSTPILNPPQSAILGMHKIQDRPMAVDGKVEILPMMYLALSYDHRIIDGKESVGFLVTVKNLLEDPQRLLLDV</sequence>
<feature type="compositionally biased region" description="Low complexity" evidence="13">
    <location>
        <begin position="294"/>
        <end position="306"/>
    </location>
</feature>
<organism evidence="16 17">
    <name type="scientific">Aliidiomarina minuta</name>
    <dbReference type="NCBI Taxonomy" id="880057"/>
    <lineage>
        <taxon>Bacteria</taxon>
        <taxon>Pseudomonadati</taxon>
        <taxon>Pseudomonadota</taxon>
        <taxon>Gammaproteobacteria</taxon>
        <taxon>Alteromonadales</taxon>
        <taxon>Idiomarinaceae</taxon>
        <taxon>Aliidiomarina</taxon>
    </lineage>
</organism>
<evidence type="ECO:0000313" key="17">
    <source>
        <dbReference type="Proteomes" id="UP000288293"/>
    </source>
</evidence>
<dbReference type="GO" id="GO:0004149">
    <property type="term" value="F:dihydrolipoyllysine-residue succinyltransferase activity"/>
    <property type="evidence" value="ECO:0007669"/>
    <property type="project" value="UniProtKB-UniRule"/>
</dbReference>
<feature type="region of interest" description="Disordered" evidence="13">
    <location>
        <begin position="60"/>
        <end position="157"/>
    </location>
</feature>
<gene>
    <name evidence="16" type="ORF">CWE09_04115</name>
</gene>
<dbReference type="InterPro" id="IPR003016">
    <property type="entry name" value="2-oxoA_DH_lipoyl-BS"/>
</dbReference>
<evidence type="ECO:0000256" key="9">
    <source>
        <dbReference type="ARBA" id="ARBA00022823"/>
    </source>
</evidence>
<dbReference type="Pfam" id="PF00198">
    <property type="entry name" value="2-oxoacid_dh"/>
    <property type="match status" value="1"/>
</dbReference>
<dbReference type="RefSeq" id="WP_126802738.1">
    <property type="nucleotide sequence ID" value="NZ_PIPL01000001.1"/>
</dbReference>
<keyword evidence="10 12" id="KW-0012">Acyltransferase</keyword>
<accession>A0A432W765</accession>
<evidence type="ECO:0000256" key="8">
    <source>
        <dbReference type="ARBA" id="ARBA00022679"/>
    </source>
</evidence>
<evidence type="ECO:0000256" key="5">
    <source>
        <dbReference type="ARBA" id="ARBA00012945"/>
    </source>
</evidence>
<dbReference type="EC" id="2.3.1.61" evidence="5 12"/>
<dbReference type="PANTHER" id="PTHR43416">
    <property type="entry name" value="DIHYDROLIPOYLLYSINE-RESIDUE SUCCINYLTRANSFERASE COMPONENT OF 2-OXOGLUTARATE DEHYDROGENASE COMPLEX, MITOCHONDRIAL-RELATED"/>
    <property type="match status" value="1"/>
</dbReference>
<dbReference type="PROSITE" id="PS00189">
    <property type="entry name" value="LIPOYL"/>
    <property type="match status" value="2"/>
</dbReference>
<evidence type="ECO:0000256" key="11">
    <source>
        <dbReference type="ARBA" id="ARBA00052761"/>
    </source>
</evidence>
<feature type="region of interest" description="Disordered" evidence="13">
    <location>
        <begin position="206"/>
        <end position="328"/>
    </location>
</feature>
<feature type="domain" description="Peripheral subunit-binding (PSBD)" evidence="15">
    <location>
        <begin position="252"/>
        <end position="289"/>
    </location>
</feature>
<comment type="catalytic activity">
    <reaction evidence="11 12">
        <text>N(6)-[(R)-dihydrolipoyl]-L-lysyl-[protein] + succinyl-CoA = N(6)-[(R)-S(8)-succinyldihydrolipoyl]-L-lysyl-[protein] + CoA</text>
        <dbReference type="Rhea" id="RHEA:15213"/>
        <dbReference type="Rhea" id="RHEA-COMP:10475"/>
        <dbReference type="Rhea" id="RHEA-COMP:20092"/>
        <dbReference type="ChEBI" id="CHEBI:57287"/>
        <dbReference type="ChEBI" id="CHEBI:57292"/>
        <dbReference type="ChEBI" id="CHEBI:83100"/>
        <dbReference type="ChEBI" id="CHEBI:83120"/>
        <dbReference type="EC" id="2.3.1.61"/>
    </reaction>
</comment>
<name>A0A432W765_9GAMM</name>